<dbReference type="InterPro" id="IPR008984">
    <property type="entry name" value="SMAD_FHA_dom_sf"/>
</dbReference>
<proteinExistence type="predicted"/>
<sequence length="220" mass="23467">MASLILTIDGQPLRTVRLLEGETLIGRDLDCNLVLELPAVSKHHAVIICRGDAAAVLRDLESTNGTLVNGKAVSVTPLTLGDIVKIADIEMQYVPRVLPEAEDLPQPPPAELVEDDAATQPAALQSLGRATQRIGGPAGASWVGDAVAFTIAARGRDVQAFISADALLAHFDVLVYGADGAMRAVQGYEENHVAINVVAWKIFDETGREPIRIRNSDFEA</sequence>
<dbReference type="InterPro" id="IPR000253">
    <property type="entry name" value="FHA_dom"/>
</dbReference>
<reference evidence="2 3" key="1">
    <citation type="submission" date="2024-03" db="EMBL/GenBank/DDBJ databases">
        <title>Novel species of the genus Variovorax.</title>
        <authorList>
            <person name="Liu Q."/>
            <person name="Xin Y.-H."/>
        </authorList>
    </citation>
    <scope>NUCLEOTIDE SEQUENCE [LARGE SCALE GENOMIC DNA]</scope>
    <source>
        <strain evidence="2 3">KACC 18900</strain>
    </source>
</reference>
<organism evidence="2 3">
    <name type="scientific">Variovorax rhizosphaerae</name>
    <dbReference type="NCBI Taxonomy" id="1836200"/>
    <lineage>
        <taxon>Bacteria</taxon>
        <taxon>Pseudomonadati</taxon>
        <taxon>Pseudomonadota</taxon>
        <taxon>Betaproteobacteria</taxon>
        <taxon>Burkholderiales</taxon>
        <taxon>Comamonadaceae</taxon>
        <taxon>Variovorax</taxon>
    </lineage>
</organism>
<evidence type="ECO:0000313" key="3">
    <source>
        <dbReference type="Proteomes" id="UP001385892"/>
    </source>
</evidence>
<dbReference type="RefSeq" id="WP_340343014.1">
    <property type="nucleotide sequence ID" value="NZ_JBBKZT010000006.1"/>
</dbReference>
<dbReference type="SMART" id="SM00240">
    <property type="entry name" value="FHA"/>
    <property type="match status" value="1"/>
</dbReference>
<feature type="domain" description="FHA" evidence="1">
    <location>
        <begin position="23"/>
        <end position="73"/>
    </location>
</feature>
<dbReference type="Pfam" id="PF00498">
    <property type="entry name" value="FHA"/>
    <property type="match status" value="1"/>
</dbReference>
<comment type="caution">
    <text evidence="2">The sequence shown here is derived from an EMBL/GenBank/DDBJ whole genome shotgun (WGS) entry which is preliminary data.</text>
</comment>
<keyword evidence="3" id="KW-1185">Reference proteome</keyword>
<dbReference type="PANTHER" id="PTHR23308">
    <property type="entry name" value="NUCLEAR INHIBITOR OF PROTEIN PHOSPHATASE-1"/>
    <property type="match status" value="1"/>
</dbReference>
<dbReference type="CDD" id="cd00060">
    <property type="entry name" value="FHA"/>
    <property type="match status" value="1"/>
</dbReference>
<dbReference type="Proteomes" id="UP001385892">
    <property type="component" value="Unassembled WGS sequence"/>
</dbReference>
<accession>A0ABU8WK12</accession>
<name>A0ABU8WK12_9BURK</name>
<dbReference type="InterPro" id="IPR050923">
    <property type="entry name" value="Cell_Proc_Reg/RNA_Proc"/>
</dbReference>
<dbReference type="Gene3D" id="2.60.200.20">
    <property type="match status" value="1"/>
</dbReference>
<protein>
    <submittedName>
        <fullName evidence="2">FHA domain-containing protein</fullName>
    </submittedName>
</protein>
<dbReference type="EMBL" id="JBBKZT010000006">
    <property type="protein sequence ID" value="MEJ8847878.1"/>
    <property type="molecule type" value="Genomic_DNA"/>
</dbReference>
<dbReference type="PROSITE" id="PS50006">
    <property type="entry name" value="FHA_DOMAIN"/>
    <property type="match status" value="1"/>
</dbReference>
<gene>
    <name evidence="2" type="ORF">WKW82_14550</name>
</gene>
<evidence type="ECO:0000259" key="1">
    <source>
        <dbReference type="PROSITE" id="PS50006"/>
    </source>
</evidence>
<dbReference type="SUPFAM" id="SSF49879">
    <property type="entry name" value="SMAD/FHA domain"/>
    <property type="match status" value="1"/>
</dbReference>
<evidence type="ECO:0000313" key="2">
    <source>
        <dbReference type="EMBL" id="MEJ8847878.1"/>
    </source>
</evidence>